<evidence type="ECO:0000256" key="5">
    <source>
        <dbReference type="ARBA" id="ARBA00023270"/>
    </source>
</evidence>
<feature type="compositionally biased region" description="Basic residues" evidence="8">
    <location>
        <begin position="259"/>
        <end position="270"/>
    </location>
</feature>
<evidence type="ECO:0000256" key="3">
    <source>
        <dbReference type="ARBA" id="ARBA00012515"/>
    </source>
</evidence>
<dbReference type="EMBL" id="JAZHOF010000008">
    <property type="protein sequence ID" value="MEJ8573498.1"/>
    <property type="molecule type" value="Genomic_DNA"/>
</dbReference>
<evidence type="ECO:0000313" key="10">
    <source>
        <dbReference type="Proteomes" id="UP001378188"/>
    </source>
</evidence>
<keyword evidence="5" id="KW-0704">Schiff base</keyword>
<comment type="similarity">
    <text evidence="2">Belongs to the DeoC/FbaB aldolase family. DeoC type 2 subfamily.</text>
</comment>
<feature type="region of interest" description="Disordered" evidence="8">
    <location>
        <begin position="246"/>
        <end position="270"/>
    </location>
</feature>
<evidence type="ECO:0000256" key="2">
    <source>
        <dbReference type="ARBA" id="ARBA00009473"/>
    </source>
</evidence>
<dbReference type="PANTHER" id="PTHR10889:SF3">
    <property type="entry name" value="DEOXYRIBOSE-PHOSPHATE ALDOLASE"/>
    <property type="match status" value="1"/>
</dbReference>
<dbReference type="InterPro" id="IPR011343">
    <property type="entry name" value="DeoC"/>
</dbReference>
<dbReference type="GO" id="GO:0009264">
    <property type="term" value="P:deoxyribonucleotide catabolic process"/>
    <property type="evidence" value="ECO:0007669"/>
    <property type="project" value="UniProtKB-UniRule"/>
</dbReference>
<keyword evidence="10" id="KW-1185">Reference proteome</keyword>
<dbReference type="Proteomes" id="UP001378188">
    <property type="component" value="Unassembled WGS sequence"/>
</dbReference>
<organism evidence="9 10">
    <name type="scientific">Microbaculum marinum</name>
    <dbReference type="NCBI Taxonomy" id="1764581"/>
    <lineage>
        <taxon>Bacteria</taxon>
        <taxon>Pseudomonadati</taxon>
        <taxon>Pseudomonadota</taxon>
        <taxon>Alphaproteobacteria</taxon>
        <taxon>Hyphomicrobiales</taxon>
        <taxon>Tepidamorphaceae</taxon>
        <taxon>Microbaculum</taxon>
    </lineage>
</organism>
<dbReference type="GO" id="GO:0016052">
    <property type="term" value="P:carbohydrate catabolic process"/>
    <property type="evidence" value="ECO:0007669"/>
    <property type="project" value="TreeGrafter"/>
</dbReference>
<reference evidence="9 10" key="1">
    <citation type="submission" date="2024-02" db="EMBL/GenBank/DDBJ databases">
        <title>Genome analysis and characterization of Microbaculum marinisediminis sp. nov., isolated from marine sediment.</title>
        <authorList>
            <person name="Du Z.-J."/>
            <person name="Ye Y.-Q."/>
            <person name="Zhang Z.-R."/>
            <person name="Yuan S.-M."/>
            <person name="Zhang X.-Y."/>
        </authorList>
    </citation>
    <scope>NUCLEOTIDE SEQUENCE [LARGE SCALE GENOMIC DNA]</scope>
    <source>
        <strain evidence="9 10">SDUM1044001</strain>
    </source>
</reference>
<sequence length="270" mass="28683">MTKPKPKTVAERALACLDLTNLEDGCSPADIVRLCGRAQTDHGPVAAVCIWPRFVPQAKELLEETLTKIAAVVNFPAGDSPPAWVVGETRNAVSDGADEIDMVIPWRLLRNDPDEVGRQIDRVRKAAKDRILKTILETGELKSEAAIRKATEIAISAGADFVKTSTGKVKVNATPKAASAMLEVIREHGGKTGFKAAGGVRSLDDAATYLGLADDILGKDWARPGTFRFGASGLLDALLAVLEGRTKGPPAQKSAGSKTARKSGRTGKEY</sequence>
<evidence type="ECO:0000256" key="1">
    <source>
        <dbReference type="ARBA" id="ARBA00004816"/>
    </source>
</evidence>
<comment type="pathway">
    <text evidence="1">Carbohydrate degradation; 2-deoxy-D-ribose 1-phosphate degradation; D-glyceraldehyde 3-phosphate and acetaldehyde from 2-deoxy-alpha-D-ribose 1-phosphate: step 2/2.</text>
</comment>
<dbReference type="GO" id="GO:0004139">
    <property type="term" value="F:deoxyribose-phosphate aldolase activity"/>
    <property type="evidence" value="ECO:0007669"/>
    <property type="project" value="UniProtKB-UniRule"/>
</dbReference>
<dbReference type="Pfam" id="PF01791">
    <property type="entry name" value="DeoC"/>
    <property type="match status" value="1"/>
</dbReference>
<dbReference type="InterPro" id="IPR002915">
    <property type="entry name" value="DeoC/FbaB/LacD_aldolase"/>
</dbReference>
<dbReference type="EC" id="4.1.2.4" evidence="3 7"/>
<comment type="caution">
    <text evidence="9">The sequence shown here is derived from an EMBL/GenBank/DDBJ whole genome shotgun (WGS) entry which is preliminary data.</text>
</comment>
<dbReference type="GO" id="GO:0005737">
    <property type="term" value="C:cytoplasm"/>
    <property type="evidence" value="ECO:0007669"/>
    <property type="project" value="InterPro"/>
</dbReference>
<dbReference type="NCBIfam" id="TIGR00126">
    <property type="entry name" value="deoC"/>
    <property type="match status" value="1"/>
</dbReference>
<protein>
    <recommendedName>
        <fullName evidence="3 7">Deoxyribose-phosphate aldolase</fullName>
        <ecNumber evidence="3 7">4.1.2.4</ecNumber>
    </recommendedName>
</protein>
<dbReference type="RefSeq" id="WP_340331202.1">
    <property type="nucleotide sequence ID" value="NZ_JAZHOF010000008.1"/>
</dbReference>
<dbReference type="PANTHER" id="PTHR10889">
    <property type="entry name" value="DEOXYRIBOSE-PHOSPHATE ALDOLASE"/>
    <property type="match status" value="1"/>
</dbReference>
<dbReference type="SUPFAM" id="SSF51569">
    <property type="entry name" value="Aldolase"/>
    <property type="match status" value="1"/>
</dbReference>
<comment type="catalytic activity">
    <reaction evidence="6">
        <text>2-deoxy-D-ribose 5-phosphate = D-glyceraldehyde 3-phosphate + acetaldehyde</text>
        <dbReference type="Rhea" id="RHEA:12821"/>
        <dbReference type="ChEBI" id="CHEBI:15343"/>
        <dbReference type="ChEBI" id="CHEBI:59776"/>
        <dbReference type="ChEBI" id="CHEBI:62877"/>
        <dbReference type="EC" id="4.1.2.4"/>
    </reaction>
</comment>
<dbReference type="SMART" id="SM01133">
    <property type="entry name" value="DeoC"/>
    <property type="match status" value="1"/>
</dbReference>
<proteinExistence type="inferred from homology"/>
<gene>
    <name evidence="9" type="primary">deoC</name>
    <name evidence="9" type="ORF">V3328_18560</name>
</gene>
<name>A0AAW9S037_9HYPH</name>
<evidence type="ECO:0000256" key="7">
    <source>
        <dbReference type="NCBIfam" id="TIGR00126"/>
    </source>
</evidence>
<dbReference type="PIRSF" id="PIRSF001357">
    <property type="entry name" value="DeoC"/>
    <property type="match status" value="1"/>
</dbReference>
<keyword evidence="4 9" id="KW-0456">Lyase</keyword>
<accession>A0AAW9S037</accession>
<evidence type="ECO:0000256" key="4">
    <source>
        <dbReference type="ARBA" id="ARBA00023239"/>
    </source>
</evidence>
<dbReference type="InterPro" id="IPR013785">
    <property type="entry name" value="Aldolase_TIM"/>
</dbReference>
<dbReference type="Gene3D" id="3.20.20.70">
    <property type="entry name" value="Aldolase class I"/>
    <property type="match status" value="1"/>
</dbReference>
<dbReference type="AlphaFoldDB" id="A0AAW9S037"/>
<evidence type="ECO:0000256" key="8">
    <source>
        <dbReference type="SAM" id="MobiDB-lite"/>
    </source>
</evidence>
<evidence type="ECO:0000313" key="9">
    <source>
        <dbReference type="EMBL" id="MEJ8573498.1"/>
    </source>
</evidence>
<dbReference type="CDD" id="cd00959">
    <property type="entry name" value="DeoC"/>
    <property type="match status" value="1"/>
</dbReference>
<evidence type="ECO:0000256" key="6">
    <source>
        <dbReference type="ARBA" id="ARBA00048791"/>
    </source>
</evidence>